<name>A0A6A6PDR0_9PEZI</name>
<feature type="compositionally biased region" description="Acidic residues" evidence="1">
    <location>
        <begin position="85"/>
        <end position="110"/>
    </location>
</feature>
<feature type="region of interest" description="Disordered" evidence="1">
    <location>
        <begin position="1"/>
        <end position="29"/>
    </location>
</feature>
<feature type="compositionally biased region" description="Polar residues" evidence="1">
    <location>
        <begin position="1"/>
        <end position="14"/>
    </location>
</feature>
<protein>
    <submittedName>
        <fullName evidence="2">Uncharacterized protein</fullName>
    </submittedName>
</protein>
<feature type="compositionally biased region" description="Low complexity" evidence="1">
    <location>
        <begin position="165"/>
        <end position="174"/>
    </location>
</feature>
<dbReference type="Proteomes" id="UP000799766">
    <property type="component" value="Unassembled WGS sequence"/>
</dbReference>
<feature type="region of interest" description="Disordered" evidence="1">
    <location>
        <begin position="59"/>
        <end position="135"/>
    </location>
</feature>
<feature type="region of interest" description="Disordered" evidence="1">
    <location>
        <begin position="151"/>
        <end position="201"/>
    </location>
</feature>
<proteinExistence type="predicted"/>
<dbReference type="AlphaFoldDB" id="A0A6A6PDR0"/>
<dbReference type="EMBL" id="MU001670">
    <property type="protein sequence ID" value="KAF2462106.1"/>
    <property type="molecule type" value="Genomic_DNA"/>
</dbReference>
<gene>
    <name evidence="2" type="ORF">BDY21DRAFT_368235</name>
</gene>
<reference evidence="2" key="1">
    <citation type="journal article" date="2020" name="Stud. Mycol.">
        <title>101 Dothideomycetes genomes: a test case for predicting lifestyles and emergence of pathogens.</title>
        <authorList>
            <person name="Haridas S."/>
            <person name="Albert R."/>
            <person name="Binder M."/>
            <person name="Bloem J."/>
            <person name="Labutti K."/>
            <person name="Salamov A."/>
            <person name="Andreopoulos B."/>
            <person name="Baker S."/>
            <person name="Barry K."/>
            <person name="Bills G."/>
            <person name="Bluhm B."/>
            <person name="Cannon C."/>
            <person name="Castanera R."/>
            <person name="Culley D."/>
            <person name="Daum C."/>
            <person name="Ezra D."/>
            <person name="Gonzalez J."/>
            <person name="Henrissat B."/>
            <person name="Kuo A."/>
            <person name="Liang C."/>
            <person name="Lipzen A."/>
            <person name="Lutzoni F."/>
            <person name="Magnuson J."/>
            <person name="Mondo S."/>
            <person name="Nolan M."/>
            <person name="Ohm R."/>
            <person name="Pangilinan J."/>
            <person name="Park H.-J."/>
            <person name="Ramirez L."/>
            <person name="Alfaro M."/>
            <person name="Sun H."/>
            <person name="Tritt A."/>
            <person name="Yoshinaga Y."/>
            <person name="Zwiers L.-H."/>
            <person name="Turgeon B."/>
            <person name="Goodwin S."/>
            <person name="Spatafora J."/>
            <person name="Crous P."/>
            <person name="Grigoriev I."/>
        </authorList>
    </citation>
    <scope>NUCLEOTIDE SEQUENCE</scope>
    <source>
        <strain evidence="2">ATCC 16933</strain>
    </source>
</reference>
<keyword evidence="3" id="KW-1185">Reference proteome</keyword>
<evidence type="ECO:0000313" key="3">
    <source>
        <dbReference type="Proteomes" id="UP000799766"/>
    </source>
</evidence>
<evidence type="ECO:0000313" key="2">
    <source>
        <dbReference type="EMBL" id="KAF2462106.1"/>
    </source>
</evidence>
<sequence>MPTNMNNLSMNTKAQVPADIPAEPFPGVDEEVPRKCFQDLKTAIKGLEVLCADETTVVHSDDEQRAQEAAGGAEMKDMLSSIVFESDDCDEDGDEDEGNEAEEDDEDNDDADKNENDTDADDASTASSESLNTALSTEDAIGVGIVFSDSDDTVDTIDTNPTTASPSSSSPLSSKADGLSDAGSDAGNADQAHAPEDDDDARADAVVAATLAYVRARARLENARVAAAARMGVLRALQVQRQRERERQQWKSWGRGPGSHCGRRGRVVGFCEGVKVGKQYEWRDYWVGVSWERIGELEREEEEEEGDERRKKVEELVERFRMGL</sequence>
<organism evidence="2 3">
    <name type="scientific">Lineolata rhizophorae</name>
    <dbReference type="NCBI Taxonomy" id="578093"/>
    <lineage>
        <taxon>Eukaryota</taxon>
        <taxon>Fungi</taxon>
        <taxon>Dikarya</taxon>
        <taxon>Ascomycota</taxon>
        <taxon>Pezizomycotina</taxon>
        <taxon>Dothideomycetes</taxon>
        <taxon>Dothideomycetes incertae sedis</taxon>
        <taxon>Lineolatales</taxon>
        <taxon>Lineolataceae</taxon>
        <taxon>Lineolata</taxon>
    </lineage>
</organism>
<evidence type="ECO:0000256" key="1">
    <source>
        <dbReference type="SAM" id="MobiDB-lite"/>
    </source>
</evidence>
<accession>A0A6A6PDR0</accession>